<dbReference type="AlphaFoldDB" id="A0A5K7X7D0"/>
<reference evidence="5" key="1">
    <citation type="submission" date="2019-10" db="EMBL/GenBank/DDBJ databases">
        <title>Lacipirellula parvula gen. nov., sp. nov., representing a lineage of planctomycetes widespread in freshwater anoxic habitats, and description of the family Lacipirellulaceae.</title>
        <authorList>
            <person name="Dedysh S.N."/>
            <person name="Kulichevskaya I.S."/>
            <person name="Beletsky A.V."/>
            <person name="Rakitin A.L."/>
            <person name="Mardanov A.V."/>
            <person name="Ivanova A.A."/>
            <person name="Saltykova V.X."/>
            <person name="Rijpstra W.I.C."/>
            <person name="Sinninghe Damste J.S."/>
            <person name="Ravin N.V."/>
        </authorList>
    </citation>
    <scope>NUCLEOTIDE SEQUENCE [LARGE SCALE GENOMIC DNA]</scope>
    <source>
        <strain evidence="5">PX69</strain>
    </source>
</reference>
<organism evidence="4 5">
    <name type="scientific">Lacipirellula parvula</name>
    <dbReference type="NCBI Taxonomy" id="2650471"/>
    <lineage>
        <taxon>Bacteria</taxon>
        <taxon>Pseudomonadati</taxon>
        <taxon>Planctomycetota</taxon>
        <taxon>Planctomycetia</taxon>
        <taxon>Pirellulales</taxon>
        <taxon>Lacipirellulaceae</taxon>
        <taxon>Lacipirellula</taxon>
    </lineage>
</organism>
<protein>
    <recommendedName>
        <fullName evidence="3">SHSP domain-containing protein</fullName>
    </recommendedName>
</protein>
<dbReference type="EMBL" id="AP021861">
    <property type="protein sequence ID" value="BBO32285.1"/>
    <property type="molecule type" value="Genomic_DNA"/>
</dbReference>
<feature type="domain" description="SHSP" evidence="3">
    <location>
        <begin position="41"/>
        <end position="152"/>
    </location>
</feature>
<comment type="similarity">
    <text evidence="1 2">Belongs to the small heat shock protein (HSP20) family.</text>
</comment>
<evidence type="ECO:0000256" key="1">
    <source>
        <dbReference type="PROSITE-ProRule" id="PRU00285"/>
    </source>
</evidence>
<name>A0A5K7X7D0_9BACT</name>
<dbReference type="Proteomes" id="UP000326837">
    <property type="component" value="Chromosome"/>
</dbReference>
<evidence type="ECO:0000313" key="4">
    <source>
        <dbReference type="EMBL" id="BBO32285.1"/>
    </source>
</evidence>
<evidence type="ECO:0000313" key="5">
    <source>
        <dbReference type="Proteomes" id="UP000326837"/>
    </source>
</evidence>
<dbReference type="PROSITE" id="PS01031">
    <property type="entry name" value="SHSP"/>
    <property type="match status" value="1"/>
</dbReference>
<gene>
    <name evidence="4" type="ORF">PLANPX_1897</name>
</gene>
<dbReference type="InterPro" id="IPR008978">
    <property type="entry name" value="HSP20-like_chaperone"/>
</dbReference>
<dbReference type="RefSeq" id="WP_152098274.1">
    <property type="nucleotide sequence ID" value="NZ_AP021861.1"/>
</dbReference>
<dbReference type="SUPFAM" id="SSF49764">
    <property type="entry name" value="HSP20-like chaperones"/>
    <property type="match status" value="1"/>
</dbReference>
<dbReference type="PANTHER" id="PTHR11527">
    <property type="entry name" value="HEAT-SHOCK PROTEIN 20 FAMILY MEMBER"/>
    <property type="match status" value="1"/>
</dbReference>
<evidence type="ECO:0000256" key="2">
    <source>
        <dbReference type="RuleBase" id="RU003616"/>
    </source>
</evidence>
<dbReference type="CDD" id="cd06464">
    <property type="entry name" value="ACD_sHsps-like"/>
    <property type="match status" value="1"/>
</dbReference>
<dbReference type="InterPro" id="IPR031107">
    <property type="entry name" value="Small_HSP"/>
</dbReference>
<dbReference type="Pfam" id="PF00011">
    <property type="entry name" value="HSP20"/>
    <property type="match status" value="1"/>
</dbReference>
<dbReference type="InterPro" id="IPR002068">
    <property type="entry name" value="A-crystallin/Hsp20_dom"/>
</dbReference>
<proteinExistence type="inferred from homology"/>
<sequence>MTTAISKREPRAVKAWEPMQAVREEFEGLWNQLIGERAPGWFAMQMAPALDLTETAKTVEVRMDLPGFTTDEINVQLNNNVLTISGAREEEQKEDVATFHRIERRSGSFSRSVALPTHVVEEKVDAKFRNGVLAVTLQKCADEKCRKIKVHE</sequence>
<keyword evidence="5" id="KW-1185">Reference proteome</keyword>
<dbReference type="KEGG" id="lpav:PLANPX_1897"/>
<evidence type="ECO:0000259" key="3">
    <source>
        <dbReference type="PROSITE" id="PS01031"/>
    </source>
</evidence>
<dbReference type="Gene3D" id="2.60.40.790">
    <property type="match status" value="1"/>
</dbReference>
<accession>A0A5K7X7D0</accession>